<dbReference type="AlphaFoldDB" id="G5SNJ3"/>
<name>G5SNJ3_9BACT</name>
<feature type="domain" description="Glycosyltransferase 2-like" evidence="1">
    <location>
        <begin position="7"/>
        <end position="98"/>
    </location>
</feature>
<dbReference type="STRING" id="762968.HMPREF9441_00923"/>
<keyword evidence="3" id="KW-1185">Reference proteome</keyword>
<evidence type="ECO:0000313" key="3">
    <source>
        <dbReference type="Proteomes" id="UP000003598"/>
    </source>
</evidence>
<reference evidence="2 3" key="1">
    <citation type="submission" date="2011-03" db="EMBL/GenBank/DDBJ databases">
        <authorList>
            <person name="Weinstock G."/>
            <person name="Sodergren E."/>
            <person name="Clifton S."/>
            <person name="Fulton L."/>
            <person name="Fulton B."/>
            <person name="Courtney L."/>
            <person name="Fronick C."/>
            <person name="Harrison M."/>
            <person name="Strong C."/>
            <person name="Farmer C."/>
            <person name="Delahaunty K."/>
            <person name="Markovic C."/>
            <person name="Hall O."/>
            <person name="Minx P."/>
            <person name="Tomlinson C."/>
            <person name="Mitreva M."/>
            <person name="Hou S."/>
            <person name="Chen J."/>
            <person name="Wollam A."/>
            <person name="Pepin K.H."/>
            <person name="Johnson M."/>
            <person name="Bhonagiri V."/>
            <person name="Zhang X."/>
            <person name="Suruliraj S."/>
            <person name="Warren W."/>
            <person name="Chinwalla A."/>
            <person name="Mardis E.R."/>
            <person name="Wilson R.K."/>
        </authorList>
    </citation>
    <scope>NUCLEOTIDE SEQUENCE [LARGE SCALE GENOMIC DNA]</scope>
    <source>
        <strain evidence="2 3">YIT 11840</strain>
    </source>
</reference>
<accession>G5SNJ3</accession>
<dbReference type="EMBL" id="AFFY01000015">
    <property type="protein sequence ID" value="EHH01260.1"/>
    <property type="molecule type" value="Genomic_DNA"/>
</dbReference>
<sequence length="112" mass="12988">MGKKTVSVVMCTYNREKYLREQMDSILAQTYPIHEIIVCDDCSTDGTMNILQEYATKFPFIKVHRNTRNKGCNQNFHDILVDYIAISDQDDIWFPKKIGTEENCPSISHIPL</sequence>
<dbReference type="eggNOG" id="COG1216">
    <property type="taxonomic scope" value="Bacteria"/>
</dbReference>
<evidence type="ECO:0000259" key="1">
    <source>
        <dbReference type="Pfam" id="PF00535"/>
    </source>
</evidence>
<dbReference type="RefSeq" id="WP_008618298.1">
    <property type="nucleotide sequence ID" value="NZ_JH376591.1"/>
</dbReference>
<dbReference type="InterPro" id="IPR001173">
    <property type="entry name" value="Glyco_trans_2-like"/>
</dbReference>
<dbReference type="PANTHER" id="PTHR22916:SF3">
    <property type="entry name" value="UDP-GLCNAC:BETAGAL BETA-1,3-N-ACETYLGLUCOSAMINYLTRANSFERASE-LIKE PROTEIN 1"/>
    <property type="match status" value="1"/>
</dbReference>
<dbReference type="SUPFAM" id="SSF53448">
    <property type="entry name" value="Nucleotide-diphospho-sugar transferases"/>
    <property type="match status" value="1"/>
</dbReference>
<dbReference type="HOGENOM" id="CLU_025996_22_4_10"/>
<organism evidence="2 3">
    <name type="scientific">Paraprevotella clara YIT 11840</name>
    <dbReference type="NCBI Taxonomy" id="762968"/>
    <lineage>
        <taxon>Bacteria</taxon>
        <taxon>Pseudomonadati</taxon>
        <taxon>Bacteroidota</taxon>
        <taxon>Bacteroidia</taxon>
        <taxon>Bacteroidales</taxon>
        <taxon>Prevotellaceae</taxon>
        <taxon>Paraprevotella</taxon>
    </lineage>
</organism>
<dbReference type="Gene3D" id="3.90.550.10">
    <property type="entry name" value="Spore Coat Polysaccharide Biosynthesis Protein SpsA, Chain A"/>
    <property type="match status" value="1"/>
</dbReference>
<evidence type="ECO:0000313" key="2">
    <source>
        <dbReference type="EMBL" id="EHH01260.1"/>
    </source>
</evidence>
<dbReference type="InterPro" id="IPR029044">
    <property type="entry name" value="Nucleotide-diphossugar_trans"/>
</dbReference>
<proteinExistence type="predicted"/>
<dbReference type="OrthoDB" id="9802649at2"/>
<dbReference type="GeneID" id="93556587"/>
<gene>
    <name evidence="2" type="ORF">HMPREF9441_00923</name>
</gene>
<protein>
    <recommendedName>
        <fullName evidence="1">Glycosyltransferase 2-like domain-containing protein</fullName>
    </recommendedName>
</protein>
<dbReference type="PANTHER" id="PTHR22916">
    <property type="entry name" value="GLYCOSYLTRANSFERASE"/>
    <property type="match status" value="1"/>
</dbReference>
<comment type="caution">
    <text evidence="2">The sequence shown here is derived from an EMBL/GenBank/DDBJ whole genome shotgun (WGS) entry which is preliminary data.</text>
</comment>
<dbReference type="PATRIC" id="fig|762968.3.peg.822"/>
<dbReference type="Proteomes" id="UP000003598">
    <property type="component" value="Unassembled WGS sequence"/>
</dbReference>
<dbReference type="Pfam" id="PF00535">
    <property type="entry name" value="Glycos_transf_2"/>
    <property type="match status" value="1"/>
</dbReference>
<dbReference type="GO" id="GO:0016758">
    <property type="term" value="F:hexosyltransferase activity"/>
    <property type="evidence" value="ECO:0007669"/>
    <property type="project" value="UniProtKB-ARBA"/>
</dbReference>